<name>A0A9P6FZT0_9FUNG</name>
<sequence>INKKFQALANDDQLWKALTIKESIPTHVMEDTRLRCGDTSTWQKLLQTANEIMRENERLVQGSFSQMKVKIDQVRIALERQTQVLEETQRRLEQLSGRLTQMEDRGRARELERQRLLVKEEQRLSDDRWCKQNWTRVGTMEQIRLEASLELELGSDGAETKIIKPDCHEPGKNIDRGVE</sequence>
<feature type="coiled-coil region" evidence="1">
    <location>
        <begin position="71"/>
        <end position="105"/>
    </location>
</feature>
<feature type="non-terminal residue" evidence="2">
    <location>
        <position position="179"/>
    </location>
</feature>
<dbReference type="AlphaFoldDB" id="A0A9P6FZT0"/>
<evidence type="ECO:0000256" key="1">
    <source>
        <dbReference type="SAM" id="Coils"/>
    </source>
</evidence>
<dbReference type="OrthoDB" id="3219396at2759"/>
<keyword evidence="1" id="KW-0175">Coiled coil</keyword>
<reference evidence="2" key="1">
    <citation type="journal article" date="2020" name="Fungal Divers.">
        <title>Resolving the Mortierellaceae phylogeny through synthesis of multi-gene phylogenetics and phylogenomics.</title>
        <authorList>
            <person name="Vandepol N."/>
            <person name="Liber J."/>
            <person name="Desiro A."/>
            <person name="Na H."/>
            <person name="Kennedy M."/>
            <person name="Barry K."/>
            <person name="Grigoriev I.V."/>
            <person name="Miller A.N."/>
            <person name="O'Donnell K."/>
            <person name="Stajich J.E."/>
            <person name="Bonito G."/>
        </authorList>
    </citation>
    <scope>NUCLEOTIDE SEQUENCE</scope>
    <source>
        <strain evidence="2">KOD1015</strain>
    </source>
</reference>
<keyword evidence="3" id="KW-1185">Reference proteome</keyword>
<dbReference type="EMBL" id="JAABOA010000411">
    <property type="protein sequence ID" value="KAF9584447.1"/>
    <property type="molecule type" value="Genomic_DNA"/>
</dbReference>
<protein>
    <submittedName>
        <fullName evidence="2">Uncharacterized protein</fullName>
    </submittedName>
</protein>
<accession>A0A9P6FZT0</accession>
<evidence type="ECO:0000313" key="2">
    <source>
        <dbReference type="EMBL" id="KAF9584447.1"/>
    </source>
</evidence>
<proteinExistence type="predicted"/>
<organism evidence="2 3">
    <name type="scientific">Lunasporangiospora selenospora</name>
    <dbReference type="NCBI Taxonomy" id="979761"/>
    <lineage>
        <taxon>Eukaryota</taxon>
        <taxon>Fungi</taxon>
        <taxon>Fungi incertae sedis</taxon>
        <taxon>Mucoromycota</taxon>
        <taxon>Mortierellomycotina</taxon>
        <taxon>Mortierellomycetes</taxon>
        <taxon>Mortierellales</taxon>
        <taxon>Mortierellaceae</taxon>
        <taxon>Lunasporangiospora</taxon>
    </lineage>
</organism>
<gene>
    <name evidence="2" type="ORF">BGW38_006441</name>
</gene>
<evidence type="ECO:0000313" key="3">
    <source>
        <dbReference type="Proteomes" id="UP000780801"/>
    </source>
</evidence>
<comment type="caution">
    <text evidence="2">The sequence shown here is derived from an EMBL/GenBank/DDBJ whole genome shotgun (WGS) entry which is preliminary data.</text>
</comment>
<dbReference type="Proteomes" id="UP000780801">
    <property type="component" value="Unassembled WGS sequence"/>
</dbReference>